<organism evidence="2 3">
    <name type="scientific">Hirundo rustica rustica</name>
    <dbReference type="NCBI Taxonomy" id="333673"/>
    <lineage>
        <taxon>Eukaryota</taxon>
        <taxon>Metazoa</taxon>
        <taxon>Chordata</taxon>
        <taxon>Craniata</taxon>
        <taxon>Vertebrata</taxon>
        <taxon>Euteleostomi</taxon>
        <taxon>Archelosauria</taxon>
        <taxon>Archosauria</taxon>
        <taxon>Dinosauria</taxon>
        <taxon>Saurischia</taxon>
        <taxon>Theropoda</taxon>
        <taxon>Coelurosauria</taxon>
        <taxon>Aves</taxon>
        <taxon>Neognathae</taxon>
        <taxon>Neoaves</taxon>
        <taxon>Telluraves</taxon>
        <taxon>Australaves</taxon>
        <taxon>Passeriformes</taxon>
        <taxon>Sylvioidea</taxon>
        <taxon>Hirundinidae</taxon>
        <taxon>Hirundo</taxon>
    </lineage>
</organism>
<gene>
    <name evidence="2" type="ORF">DUI87_32492</name>
</gene>
<dbReference type="EMBL" id="QRBI01000239">
    <property type="protein sequence ID" value="RMB91092.1"/>
    <property type="molecule type" value="Genomic_DNA"/>
</dbReference>
<keyword evidence="3" id="KW-1185">Reference proteome</keyword>
<comment type="caution">
    <text evidence="2">The sequence shown here is derived from an EMBL/GenBank/DDBJ whole genome shotgun (WGS) entry which is preliminary data.</text>
</comment>
<accession>A0A3M0IRH3</accession>
<protein>
    <submittedName>
        <fullName evidence="2">Uncharacterized protein</fullName>
    </submittedName>
</protein>
<evidence type="ECO:0000256" key="1">
    <source>
        <dbReference type="SAM" id="MobiDB-lite"/>
    </source>
</evidence>
<dbReference type="AlphaFoldDB" id="A0A3M0IRH3"/>
<feature type="compositionally biased region" description="Basic and acidic residues" evidence="1">
    <location>
        <begin position="1"/>
        <end position="10"/>
    </location>
</feature>
<evidence type="ECO:0000313" key="3">
    <source>
        <dbReference type="Proteomes" id="UP000269221"/>
    </source>
</evidence>
<name>A0A3M0IRH3_HIRRU</name>
<feature type="region of interest" description="Disordered" evidence="1">
    <location>
        <begin position="1"/>
        <end position="33"/>
    </location>
</feature>
<proteinExistence type="predicted"/>
<reference evidence="2 3" key="1">
    <citation type="submission" date="2018-07" db="EMBL/GenBank/DDBJ databases">
        <title>A high quality draft genome assembly of the barn swallow (H. rustica rustica).</title>
        <authorList>
            <person name="Formenti G."/>
            <person name="Chiara M."/>
            <person name="Poveda L."/>
            <person name="Francoijs K.-J."/>
            <person name="Bonisoli-Alquati A."/>
            <person name="Canova L."/>
            <person name="Gianfranceschi L."/>
            <person name="Horner D.S."/>
            <person name="Saino N."/>
        </authorList>
    </citation>
    <scope>NUCLEOTIDE SEQUENCE [LARGE SCALE GENOMIC DNA]</scope>
    <source>
        <strain evidence="2">Chelidonia</strain>
        <tissue evidence="2">Blood</tissue>
    </source>
</reference>
<evidence type="ECO:0000313" key="2">
    <source>
        <dbReference type="EMBL" id="RMB91092.1"/>
    </source>
</evidence>
<feature type="compositionally biased region" description="Basic and acidic residues" evidence="1">
    <location>
        <begin position="20"/>
        <end position="33"/>
    </location>
</feature>
<dbReference type="Proteomes" id="UP000269221">
    <property type="component" value="Unassembled WGS sequence"/>
</dbReference>
<sequence length="109" mass="12579">MKKDRRRDGRSPFGPPGQLAKREEPGTGNDKEHWRVSIPAVGKGDVRVGVIWEKENRLGPPGDHKLRIADLGWGQNREDERQRKKLKISKDYLEGEEVTRKYLKPLDKP</sequence>